<dbReference type="AlphaFoldDB" id="A0A1X7U410"/>
<dbReference type="PANTHER" id="PTHR45749:SF37">
    <property type="entry name" value="OS05G0311600 PROTEIN"/>
    <property type="match status" value="1"/>
</dbReference>
<dbReference type="PANTHER" id="PTHR45749">
    <property type="match status" value="1"/>
</dbReference>
<dbReference type="eggNOG" id="ENOG502QPQD">
    <property type="taxonomic scope" value="Eukaryota"/>
</dbReference>
<organism evidence="1">
    <name type="scientific">Amphimedon queenslandica</name>
    <name type="common">Sponge</name>
    <dbReference type="NCBI Taxonomy" id="400682"/>
    <lineage>
        <taxon>Eukaryota</taxon>
        <taxon>Metazoa</taxon>
        <taxon>Porifera</taxon>
        <taxon>Demospongiae</taxon>
        <taxon>Heteroscleromorpha</taxon>
        <taxon>Haplosclerida</taxon>
        <taxon>Niphatidae</taxon>
        <taxon>Amphimedon</taxon>
    </lineage>
</organism>
<accession>A0A1X7U410</accession>
<dbReference type="EnsemblMetazoa" id="Aqu2.1.22627_001">
    <property type="protein sequence ID" value="Aqu2.1.22627_001"/>
    <property type="gene ID" value="Aqu2.1.22627"/>
</dbReference>
<dbReference type="OMA" id="WVEYSTI"/>
<protein>
    <submittedName>
        <fullName evidence="1">Uncharacterized protein</fullName>
    </submittedName>
</protein>
<dbReference type="SUPFAM" id="SSF53098">
    <property type="entry name" value="Ribonuclease H-like"/>
    <property type="match status" value="1"/>
</dbReference>
<dbReference type="InterPro" id="IPR012337">
    <property type="entry name" value="RNaseH-like_sf"/>
</dbReference>
<proteinExistence type="predicted"/>
<name>A0A1X7U410_AMPQE</name>
<dbReference type="OrthoDB" id="1739706at2759"/>
<dbReference type="STRING" id="400682.A0A1X7U410"/>
<sequence length="442" mass="50162">MLQAVKVHFRHSKSQSHMQSVVAWEQFKATLQHGTVAEQLHNNRSMMVKRNRHYTEAVSDVLLTCCRQDISLCGHRETEESLNKDMTQLFLIGFVVVLGMHSIQNTIISIMATLVREQICTSVQKAGYFTLLVDETKDLSKNEQMSFSVRYLDSDRFEIVERFLTFVVAHNLTAQHLTQYIVDTLSLFNLDMSCIVSQGYDGAAMSGSTAGVQTCIREIVPHAIYIHCSAHVLNLVLVDCVQSISQASEFFFLLQSLYVFMSASKAHSLFIEKQSELHPDKQSKELRLSDTRWACRYASLDAICSTFDAILLSLEIIGGETDKSKAIKAVGLYHHINNFQFIFCLVIFTRLLAITKSLSDQLQRKSLDFVSATALILSTLEALKAIRNDATWDHTFTYIKDVAALHSIEVEENGRRKQPNTRLTMFLILHWGKEISKTHLNL</sequence>
<dbReference type="InParanoid" id="A0A1X7U410"/>
<evidence type="ECO:0000313" key="1">
    <source>
        <dbReference type="EnsemblMetazoa" id="Aqu2.1.22627_001"/>
    </source>
</evidence>
<reference evidence="1" key="1">
    <citation type="submission" date="2017-05" db="UniProtKB">
        <authorList>
            <consortium name="EnsemblMetazoa"/>
        </authorList>
    </citation>
    <scope>IDENTIFICATION</scope>
</reference>